<feature type="domain" description="Glyoxalase/fosfomycin resistance/dioxygenase" evidence="1">
    <location>
        <begin position="9"/>
        <end position="104"/>
    </location>
</feature>
<keyword evidence="3" id="KW-1185">Reference proteome</keyword>
<evidence type="ECO:0000259" key="1">
    <source>
        <dbReference type="Pfam" id="PF00903"/>
    </source>
</evidence>
<dbReference type="AlphaFoldDB" id="A0A3M7TN48"/>
<dbReference type="RefSeq" id="WP_122900767.1">
    <property type="nucleotide sequence ID" value="NZ_RHIB01000003.1"/>
</dbReference>
<dbReference type="SUPFAM" id="SSF54593">
    <property type="entry name" value="Glyoxalase/Bleomycin resistance protein/Dihydroxybiphenyl dioxygenase"/>
    <property type="match status" value="1"/>
</dbReference>
<organism evidence="2 3">
    <name type="scientific">Alteribacter keqinensis</name>
    <dbReference type="NCBI Taxonomy" id="2483800"/>
    <lineage>
        <taxon>Bacteria</taxon>
        <taxon>Bacillati</taxon>
        <taxon>Bacillota</taxon>
        <taxon>Bacilli</taxon>
        <taxon>Bacillales</taxon>
        <taxon>Bacillaceae</taxon>
        <taxon>Alteribacter</taxon>
    </lineage>
</organism>
<protein>
    <recommendedName>
        <fullName evidence="1">Glyoxalase/fosfomycin resistance/dioxygenase domain-containing protein</fullName>
    </recommendedName>
</protein>
<dbReference type="InterPro" id="IPR029068">
    <property type="entry name" value="Glyas_Bleomycin-R_OHBP_Dase"/>
</dbReference>
<dbReference type="Pfam" id="PF00903">
    <property type="entry name" value="Glyoxalase"/>
    <property type="match status" value="1"/>
</dbReference>
<name>A0A3M7TN48_9BACI</name>
<dbReference type="EMBL" id="RHIB01000003">
    <property type="protein sequence ID" value="RNA66882.1"/>
    <property type="molecule type" value="Genomic_DNA"/>
</dbReference>
<accession>A0A3M7TN48</accession>
<dbReference type="OrthoDB" id="3826308at2"/>
<proteinExistence type="predicted"/>
<dbReference type="InterPro" id="IPR004360">
    <property type="entry name" value="Glyas_Fos-R_dOase_dom"/>
</dbReference>
<comment type="caution">
    <text evidence="2">The sequence shown here is derived from an EMBL/GenBank/DDBJ whole genome shotgun (WGS) entry which is preliminary data.</text>
</comment>
<sequence>MKLIFMYHPVKNVRESLEFYQEKLGFEEAWREGEGTIALRIPESEVQLLIEEEERDLSPGGVYLVDSVDGFFNDKRDTFTFIKEPVDIPPGRYAIYEDNSGNPLRIIDFSKK</sequence>
<evidence type="ECO:0000313" key="3">
    <source>
        <dbReference type="Proteomes" id="UP000278746"/>
    </source>
</evidence>
<dbReference type="Proteomes" id="UP000278746">
    <property type="component" value="Unassembled WGS sequence"/>
</dbReference>
<dbReference type="Gene3D" id="3.10.180.10">
    <property type="entry name" value="2,3-Dihydroxybiphenyl 1,2-Dioxygenase, domain 1"/>
    <property type="match status" value="1"/>
</dbReference>
<gene>
    <name evidence="2" type="ORF">EBO34_16905</name>
</gene>
<reference evidence="2 3" key="1">
    <citation type="submission" date="2018-10" db="EMBL/GenBank/DDBJ databases">
        <title>Bacillus Keqinensis sp. nov., a moderately halophilic bacterium isolated from a saline-alkaline lake.</title>
        <authorList>
            <person name="Wang H."/>
        </authorList>
    </citation>
    <scope>NUCLEOTIDE SEQUENCE [LARGE SCALE GENOMIC DNA]</scope>
    <source>
        <strain evidence="2 3">KQ-3</strain>
    </source>
</reference>
<evidence type="ECO:0000313" key="2">
    <source>
        <dbReference type="EMBL" id="RNA66882.1"/>
    </source>
</evidence>